<comment type="function">
    <text evidence="9">Acts as a ribosome collision sensor, splitting the ribosome into its 2 subunits. Detects stalled/collided 70S ribosomes which it binds and splits by an ATP-hydrolysis driven conformational change. Acts upstream of the ribosome quality control system (RQC), a ribosome-associated complex that mediates the extraction of incompletely synthesized nascent chains from stalled ribosomes and their subsequent degradation. Probably generates substrates for RQC.</text>
</comment>
<dbReference type="STRING" id="1123382.SAMN02745221_00315"/>
<dbReference type="InterPro" id="IPR005747">
    <property type="entry name" value="MutS2"/>
</dbReference>
<dbReference type="PANTHER" id="PTHR48466">
    <property type="entry name" value="OS10G0509000 PROTEIN-RELATED"/>
    <property type="match status" value="1"/>
</dbReference>
<evidence type="ECO:0000259" key="11">
    <source>
        <dbReference type="PROSITE" id="PS50828"/>
    </source>
</evidence>
<dbReference type="GO" id="GO:0140664">
    <property type="term" value="F:ATP-dependent DNA damage sensor activity"/>
    <property type="evidence" value="ECO:0007669"/>
    <property type="project" value="InterPro"/>
</dbReference>
<evidence type="ECO:0000256" key="9">
    <source>
        <dbReference type="HAMAP-Rule" id="MF_00092"/>
    </source>
</evidence>
<keyword evidence="8 9" id="KW-0238">DNA-binding</keyword>
<evidence type="ECO:0000256" key="2">
    <source>
        <dbReference type="ARBA" id="ARBA00022730"/>
    </source>
</evidence>
<gene>
    <name evidence="9" type="primary">mutS2</name>
    <name evidence="9" type="synonym">rqcU</name>
    <name evidence="12" type="ORF">SAMN02745221_00315</name>
</gene>
<dbReference type="EMBL" id="FQWY01000004">
    <property type="protein sequence ID" value="SHG48672.1"/>
    <property type="molecule type" value="Genomic_DNA"/>
</dbReference>
<evidence type="ECO:0000256" key="5">
    <source>
        <dbReference type="ARBA" id="ARBA00022801"/>
    </source>
</evidence>
<keyword evidence="10" id="KW-0175">Coiled coil</keyword>
<keyword evidence="13" id="KW-1185">Reference proteome</keyword>
<dbReference type="GO" id="GO:0045910">
    <property type="term" value="P:negative regulation of DNA recombination"/>
    <property type="evidence" value="ECO:0007669"/>
    <property type="project" value="InterPro"/>
</dbReference>
<keyword evidence="3 9" id="KW-0547">Nucleotide-binding</keyword>
<dbReference type="Pfam" id="PF20297">
    <property type="entry name" value="MSSS"/>
    <property type="match status" value="1"/>
</dbReference>
<dbReference type="Pfam" id="PF01713">
    <property type="entry name" value="Smr"/>
    <property type="match status" value="1"/>
</dbReference>
<dbReference type="FunFam" id="3.30.1370.110:FF:000004">
    <property type="entry name" value="Endonuclease MutS2"/>
    <property type="match status" value="1"/>
</dbReference>
<dbReference type="SMART" id="SM00533">
    <property type="entry name" value="MUTSd"/>
    <property type="match status" value="1"/>
</dbReference>
<feature type="domain" description="Smr" evidence="11">
    <location>
        <begin position="707"/>
        <end position="782"/>
    </location>
</feature>
<dbReference type="InterPro" id="IPR036187">
    <property type="entry name" value="DNA_mismatch_repair_MutS_sf"/>
</dbReference>
<dbReference type="GO" id="GO:0016887">
    <property type="term" value="F:ATP hydrolysis activity"/>
    <property type="evidence" value="ECO:0007669"/>
    <property type="project" value="InterPro"/>
</dbReference>
<dbReference type="Gene3D" id="3.30.1370.110">
    <property type="match status" value="1"/>
</dbReference>
<dbReference type="PROSITE" id="PS00486">
    <property type="entry name" value="DNA_MISMATCH_REPAIR_2"/>
    <property type="match status" value="1"/>
</dbReference>
<dbReference type="PANTHER" id="PTHR48466:SF2">
    <property type="entry name" value="OS10G0509000 PROTEIN"/>
    <property type="match status" value="1"/>
</dbReference>
<dbReference type="CDD" id="cd03280">
    <property type="entry name" value="ABC_MutS2"/>
    <property type="match status" value="1"/>
</dbReference>
<feature type="binding site" evidence="9">
    <location>
        <begin position="331"/>
        <end position="338"/>
    </location>
    <ligand>
        <name>ATP</name>
        <dbReference type="ChEBI" id="CHEBI:30616"/>
    </ligand>
</feature>
<keyword evidence="5 9" id="KW-0378">Hydrolase</keyword>
<dbReference type="Pfam" id="PF00488">
    <property type="entry name" value="MutS_V"/>
    <property type="match status" value="1"/>
</dbReference>
<dbReference type="SUPFAM" id="SSF48334">
    <property type="entry name" value="DNA repair protein MutS, domain III"/>
    <property type="match status" value="1"/>
</dbReference>
<dbReference type="InterPro" id="IPR036063">
    <property type="entry name" value="Smr_dom_sf"/>
</dbReference>
<evidence type="ECO:0000256" key="10">
    <source>
        <dbReference type="SAM" id="Coils"/>
    </source>
</evidence>
<dbReference type="SUPFAM" id="SSF160443">
    <property type="entry name" value="SMR domain-like"/>
    <property type="match status" value="1"/>
</dbReference>
<dbReference type="PIRSF" id="PIRSF005814">
    <property type="entry name" value="MutS_YshD"/>
    <property type="match status" value="1"/>
</dbReference>
<dbReference type="GO" id="GO:0072344">
    <property type="term" value="P:rescue of stalled ribosome"/>
    <property type="evidence" value="ECO:0007669"/>
    <property type="project" value="UniProtKB-UniRule"/>
</dbReference>
<dbReference type="InterPro" id="IPR027417">
    <property type="entry name" value="P-loop_NTPase"/>
</dbReference>
<dbReference type="EC" id="3.6.4.-" evidence="9"/>
<organism evidence="12 13">
    <name type="scientific">Thermosyntropha lipolytica DSM 11003</name>
    <dbReference type="NCBI Taxonomy" id="1123382"/>
    <lineage>
        <taxon>Bacteria</taxon>
        <taxon>Bacillati</taxon>
        <taxon>Bacillota</taxon>
        <taxon>Clostridia</taxon>
        <taxon>Eubacteriales</taxon>
        <taxon>Syntrophomonadaceae</taxon>
        <taxon>Thermosyntropha</taxon>
    </lineage>
</organism>
<dbReference type="SMART" id="SM00534">
    <property type="entry name" value="MUTSac"/>
    <property type="match status" value="1"/>
</dbReference>
<keyword evidence="2 9" id="KW-0699">rRNA-binding</keyword>
<evidence type="ECO:0000256" key="7">
    <source>
        <dbReference type="ARBA" id="ARBA00022884"/>
    </source>
</evidence>
<keyword evidence="4 9" id="KW-0255">Endonuclease</keyword>
<dbReference type="NCBIfam" id="TIGR01069">
    <property type="entry name" value="mutS2"/>
    <property type="match status" value="1"/>
</dbReference>
<comment type="similarity">
    <text evidence="9">Belongs to the DNA mismatch repair MutS family. MutS2 subfamily.</text>
</comment>
<dbReference type="InterPro" id="IPR007696">
    <property type="entry name" value="DNA_mismatch_repair_MutS_core"/>
</dbReference>
<keyword evidence="1 9" id="KW-0540">Nuclease</keyword>
<name>A0A1M5K770_9FIRM</name>
<dbReference type="GO" id="GO:0005524">
    <property type="term" value="F:ATP binding"/>
    <property type="evidence" value="ECO:0007669"/>
    <property type="project" value="UniProtKB-UniRule"/>
</dbReference>
<dbReference type="Proteomes" id="UP000242329">
    <property type="component" value="Unassembled WGS sequence"/>
</dbReference>
<evidence type="ECO:0000256" key="3">
    <source>
        <dbReference type="ARBA" id="ARBA00022741"/>
    </source>
</evidence>
<dbReference type="EC" id="3.1.-.-" evidence="9"/>
<protein>
    <recommendedName>
        <fullName evidence="9">Endonuclease MutS2</fullName>
        <ecNumber evidence="9">3.1.-.-</ecNumber>
    </recommendedName>
    <alternativeName>
        <fullName evidence="9">Ribosome-associated protein quality control-upstream factor</fullName>
        <shortName evidence="9">RQC-upstream factor</shortName>
        <shortName evidence="9">RqcU</shortName>
        <ecNumber evidence="9">3.6.4.-</ecNumber>
    </alternativeName>
</protein>
<dbReference type="OrthoDB" id="9808166at2"/>
<feature type="coiled-coil region" evidence="10">
    <location>
        <begin position="515"/>
        <end position="626"/>
    </location>
</feature>
<dbReference type="GO" id="GO:0019843">
    <property type="term" value="F:rRNA binding"/>
    <property type="evidence" value="ECO:0007669"/>
    <property type="project" value="UniProtKB-UniRule"/>
</dbReference>
<evidence type="ECO:0000256" key="6">
    <source>
        <dbReference type="ARBA" id="ARBA00022840"/>
    </source>
</evidence>
<comment type="subunit">
    <text evidence="9">Homodimer. Binds to stalled ribosomes, contacting rRNA.</text>
</comment>
<dbReference type="GO" id="GO:0006298">
    <property type="term" value="P:mismatch repair"/>
    <property type="evidence" value="ECO:0007669"/>
    <property type="project" value="InterPro"/>
</dbReference>
<dbReference type="InterPro" id="IPR000432">
    <property type="entry name" value="DNA_mismatch_repair_MutS_C"/>
</dbReference>
<dbReference type="PROSITE" id="PS50828">
    <property type="entry name" value="SMR"/>
    <property type="match status" value="1"/>
</dbReference>
<dbReference type="InterPro" id="IPR045076">
    <property type="entry name" value="MutS"/>
</dbReference>
<accession>A0A1M5K770</accession>
<dbReference type="SUPFAM" id="SSF52540">
    <property type="entry name" value="P-loop containing nucleoside triphosphate hydrolases"/>
    <property type="match status" value="1"/>
</dbReference>
<proteinExistence type="inferred from homology"/>
<feature type="coiled-coil region" evidence="10">
    <location>
        <begin position="235"/>
        <end position="262"/>
    </location>
</feature>
<evidence type="ECO:0000256" key="8">
    <source>
        <dbReference type="ARBA" id="ARBA00023125"/>
    </source>
</evidence>
<dbReference type="GO" id="GO:0030983">
    <property type="term" value="F:mismatched DNA binding"/>
    <property type="evidence" value="ECO:0007669"/>
    <property type="project" value="InterPro"/>
</dbReference>
<evidence type="ECO:0000256" key="4">
    <source>
        <dbReference type="ARBA" id="ARBA00022759"/>
    </source>
</evidence>
<dbReference type="Gene3D" id="3.40.50.300">
    <property type="entry name" value="P-loop containing nucleotide triphosphate hydrolases"/>
    <property type="match status" value="1"/>
</dbReference>
<keyword evidence="6 9" id="KW-0067">ATP-binding</keyword>
<reference evidence="13" key="1">
    <citation type="submission" date="2016-11" db="EMBL/GenBank/DDBJ databases">
        <authorList>
            <person name="Varghese N."/>
            <person name="Submissions S."/>
        </authorList>
    </citation>
    <scope>NUCLEOTIDE SEQUENCE [LARGE SCALE GENOMIC DNA]</scope>
    <source>
        <strain evidence="13">DSM 11003</strain>
    </source>
</reference>
<dbReference type="GO" id="GO:0004519">
    <property type="term" value="F:endonuclease activity"/>
    <property type="evidence" value="ECO:0007669"/>
    <property type="project" value="UniProtKB-UniRule"/>
</dbReference>
<dbReference type="SMART" id="SM00463">
    <property type="entry name" value="SMR"/>
    <property type="match status" value="1"/>
</dbReference>
<dbReference type="HAMAP" id="MF_00092">
    <property type="entry name" value="MutS2"/>
    <property type="match status" value="1"/>
</dbReference>
<dbReference type="InterPro" id="IPR002625">
    <property type="entry name" value="Smr_dom"/>
</dbReference>
<evidence type="ECO:0000313" key="13">
    <source>
        <dbReference type="Proteomes" id="UP000242329"/>
    </source>
</evidence>
<dbReference type="InterPro" id="IPR046893">
    <property type="entry name" value="MSSS"/>
</dbReference>
<sequence>MKMDGKTLMRLEFNKIQDMLKGYTHFEGGRQEVENIKPASDYELVNRWLDETEEAMEFLRLQEPLFLKGLKMVDKEINKARIKALLTPEELYNIYLLLKGAHNAKKYLTHEKYPRLSRLVLGIEELYFLEKAIAKAISEEGKIKDDASAALKNIRSQVNVARIRIREYLQNFVRSEQNQRFLQEAIITERDGRYVVPVKQEYRHEVKGIVHDESASGATVFIEPLAVVEQNNKIRMLLLEEKREVERILRELSDKAASCAEELKRNLQILSRLDFIFARAYMAYKTDSYRPLINTQGVIEIEKGRHPLLGKKAVPLNIHLGREFDILVITGPNTGGKTVTLKTVGLLTLMAMCGLFIPAREKSKIALFKNIYVDIGDEQSIEQSLSTFSSHMTNIISILENMDENSLVLLDELGAGTDPVEGAALARVILEEILRKGAKAIVSTHQSELKNFAYQQERVENACVEFDPVTLKPTYELTIGMPGQSNAFEIASRLGLPHYLVERARMMVPESEAEISNMIKRMKEAKNYYDNLLRELEEEKKKLKEEREILLKEKAKFNQEKDEILSRARREAEAYVRQIRREADEALQEWKELLKKKEEPPKWHEIEKGRQKLKRISLNRMEAEEELELKPDREIKAGDYVFIKSLSQKGYVLEPPNKLGEVVVQAGIMKLTVKEKDIIVAEAPEEKEIKWKAETFLKKAQHISNEIDVRGKLAEEALMEIEKYLEDANLVGLSPVRIIHGKGTGALRKAVREYLKNHRYVKSFRDGMLNEGGFGVTVVELR</sequence>
<evidence type="ECO:0000313" key="12">
    <source>
        <dbReference type="EMBL" id="SHG48672.1"/>
    </source>
</evidence>
<evidence type="ECO:0000256" key="1">
    <source>
        <dbReference type="ARBA" id="ARBA00022722"/>
    </source>
</evidence>
<dbReference type="FunFam" id="3.40.50.300:FF:000830">
    <property type="entry name" value="Endonuclease MutS2"/>
    <property type="match status" value="1"/>
</dbReference>
<comment type="function">
    <text evidence="9">Endonuclease that is involved in the suppression of homologous recombination and thus may have a key role in the control of bacterial genetic diversity.</text>
</comment>
<keyword evidence="7 9" id="KW-0694">RNA-binding</keyword>
<dbReference type="GO" id="GO:0043023">
    <property type="term" value="F:ribosomal large subunit binding"/>
    <property type="evidence" value="ECO:0007669"/>
    <property type="project" value="UniProtKB-UniRule"/>
</dbReference>
<dbReference type="AlphaFoldDB" id="A0A1M5K770"/>